<feature type="domain" description="DUF4140" evidence="4">
    <location>
        <begin position="15"/>
        <end position="111"/>
    </location>
</feature>
<dbReference type="Pfam" id="PF13598">
    <property type="entry name" value="DUF4139"/>
    <property type="match status" value="1"/>
</dbReference>
<reference evidence="5" key="1">
    <citation type="submission" date="2018-06" db="EMBL/GenBank/DDBJ databases">
        <authorList>
            <person name="Zhirakovskaya E."/>
        </authorList>
    </citation>
    <scope>NUCLEOTIDE SEQUENCE</scope>
</reference>
<dbReference type="AlphaFoldDB" id="A0A3B0XT36"/>
<dbReference type="NCBIfam" id="TIGR02231">
    <property type="entry name" value="mucoidy inhibitor MuiA family protein"/>
    <property type="match status" value="1"/>
</dbReference>
<dbReference type="InterPro" id="IPR011935">
    <property type="entry name" value="CHP02231"/>
</dbReference>
<dbReference type="PANTHER" id="PTHR31005">
    <property type="entry name" value="DUF4139 DOMAIN-CONTAINING PROTEIN"/>
    <property type="match status" value="1"/>
</dbReference>
<evidence type="ECO:0000259" key="4">
    <source>
        <dbReference type="Pfam" id="PF13600"/>
    </source>
</evidence>
<dbReference type="EMBL" id="UOFJ01000600">
    <property type="protein sequence ID" value="VAW71438.1"/>
    <property type="molecule type" value="Genomic_DNA"/>
</dbReference>
<keyword evidence="1" id="KW-0175">Coiled coil</keyword>
<dbReference type="EC" id="4.3.1.1" evidence="5"/>
<evidence type="ECO:0000256" key="1">
    <source>
        <dbReference type="SAM" id="Coils"/>
    </source>
</evidence>
<evidence type="ECO:0000256" key="2">
    <source>
        <dbReference type="SAM" id="MobiDB-lite"/>
    </source>
</evidence>
<dbReference type="InterPro" id="IPR037291">
    <property type="entry name" value="DUF4139"/>
</dbReference>
<accession>A0A3B0XT36</accession>
<name>A0A3B0XT36_9ZZZZ</name>
<dbReference type="InterPro" id="IPR025554">
    <property type="entry name" value="DUF4140"/>
</dbReference>
<sequence>MTQNKVTLDSRVVAVTVYTDRAQVTRSVTIHCDKGEHQCVFENLPDTIEQKSIQVNGQGGAILRDVAFRQVYFSDIADGTAQQLQLEAQTVSDNISEVDDKISQIKKEKKFVDAITESLTSNTEKSTINQLDPEKWISMVEFYRAKLSDLDQQQREAQYTKRDLDNEHKKLLQQIQAAGRQGKMRNQVEIVIDCMAEGEQSIELSYIVSGAQWQPFYDLRVSGETRRMELSYNGVIHQNTSESWEGVRIKLSTAQANVDGQQPELSPWRVNEYRPPAVSDSRGIRLKRSKSQPSEPLMQQMMPPPAPVADGEAWGNDVLCGEAMAGGAPMAAPASTVETKTSSVVFNISGENTIPNDNNAHKVTILIEDFSAAFRYSCVPKLSPYAYLKARVKNTTPYPFLAGETNIFMDNHFVASAHMELVAPSETFWTYLGIDESMKVEHKFIKCHKNEAGMFSKVVSYNYQYQFEITNNKSATEEIVVWDQLPIAGHEKIDVKLLEPEYKQDSERLKLNEYRYIEWLFTPAAGEKLVIPFKFSVEHPVDMQIEGLE</sequence>
<evidence type="ECO:0000313" key="5">
    <source>
        <dbReference type="EMBL" id="VAW71438.1"/>
    </source>
</evidence>
<protein>
    <submittedName>
        <fullName evidence="5">Aspartate ammonia-lyase</fullName>
        <ecNumber evidence="5">4.3.1.1</ecNumber>
    </submittedName>
</protein>
<dbReference type="GO" id="GO:0008797">
    <property type="term" value="F:aspartate ammonia-lyase activity"/>
    <property type="evidence" value="ECO:0007669"/>
    <property type="project" value="UniProtKB-EC"/>
</dbReference>
<proteinExistence type="predicted"/>
<dbReference type="PANTHER" id="PTHR31005:SF8">
    <property type="entry name" value="DUF4139 DOMAIN-CONTAINING PROTEIN"/>
    <property type="match status" value="1"/>
</dbReference>
<dbReference type="Pfam" id="PF13600">
    <property type="entry name" value="DUF4140"/>
    <property type="match status" value="1"/>
</dbReference>
<feature type="domain" description="DUF4139" evidence="3">
    <location>
        <begin position="202"/>
        <end position="540"/>
    </location>
</feature>
<feature type="region of interest" description="Disordered" evidence="2">
    <location>
        <begin position="272"/>
        <end position="300"/>
    </location>
</feature>
<evidence type="ECO:0000259" key="3">
    <source>
        <dbReference type="Pfam" id="PF13598"/>
    </source>
</evidence>
<organism evidence="5">
    <name type="scientific">hydrothermal vent metagenome</name>
    <dbReference type="NCBI Taxonomy" id="652676"/>
    <lineage>
        <taxon>unclassified sequences</taxon>
        <taxon>metagenomes</taxon>
        <taxon>ecological metagenomes</taxon>
    </lineage>
</organism>
<feature type="coiled-coil region" evidence="1">
    <location>
        <begin position="147"/>
        <end position="181"/>
    </location>
</feature>
<keyword evidence="5" id="KW-0456">Lyase</keyword>
<gene>
    <name evidence="5" type="ORF">MNBD_GAMMA10-3230</name>
</gene>